<evidence type="ECO:0000259" key="14">
    <source>
        <dbReference type="PROSITE" id="PS51671"/>
    </source>
</evidence>
<dbReference type="PANTHER" id="PTHR11473:SF24">
    <property type="entry name" value="PHENYLALANINE-4-HYDROXYLASE"/>
    <property type="match status" value="1"/>
</dbReference>
<dbReference type="InterPro" id="IPR041912">
    <property type="entry name" value="Euk_PheOH_cat"/>
</dbReference>
<dbReference type="Gene3D" id="1.10.800.10">
    <property type="entry name" value="Aromatic amino acid hydroxylase"/>
    <property type="match status" value="1"/>
</dbReference>
<feature type="domain" description="Biopterin-dependent aromatic amino acid hydroxylase family profile" evidence="13">
    <location>
        <begin position="104"/>
        <end position="441"/>
    </location>
</feature>
<dbReference type="GeneTree" id="ENSGT00950000182885"/>
<evidence type="ECO:0000256" key="11">
    <source>
        <dbReference type="PIRSR" id="PIRSR000336-1"/>
    </source>
</evidence>
<reference evidence="15" key="3">
    <citation type="submission" date="2025-09" db="UniProtKB">
        <authorList>
            <consortium name="Ensembl"/>
        </authorList>
    </citation>
    <scope>IDENTIFICATION</scope>
</reference>
<dbReference type="PANTHER" id="PTHR11473">
    <property type="entry name" value="AROMATIC AMINO ACID HYDROXYLASE"/>
    <property type="match status" value="1"/>
</dbReference>
<evidence type="ECO:0000256" key="3">
    <source>
        <dbReference type="ARBA" id="ARBA00009712"/>
    </source>
</evidence>
<reference evidence="16" key="1">
    <citation type="journal article" date="2018" name="PLoS ONE">
        <title>Chinook salmon (Oncorhynchus tshawytscha) genome and transcriptome.</title>
        <authorList>
            <person name="Christensen K.A."/>
            <person name="Leong J.S."/>
            <person name="Sakhrani D."/>
            <person name="Biagi C.A."/>
            <person name="Minkley D.R."/>
            <person name="Withler R.E."/>
            <person name="Rondeau E.B."/>
            <person name="Koop B.F."/>
            <person name="Devlin R.H."/>
        </authorList>
    </citation>
    <scope>NUCLEOTIDE SEQUENCE [LARGE SCALE GENOMIC DNA]</scope>
</reference>
<dbReference type="CDD" id="cd03347">
    <property type="entry name" value="eu_PheOH"/>
    <property type="match status" value="1"/>
</dbReference>
<dbReference type="InterPro" id="IPR036329">
    <property type="entry name" value="Aro-AA_hydroxylase_C_sf"/>
</dbReference>
<dbReference type="PRINTS" id="PR00372">
    <property type="entry name" value="FYWHYDRXLASE"/>
</dbReference>
<dbReference type="Pfam" id="PF01842">
    <property type="entry name" value="ACT"/>
    <property type="match status" value="1"/>
</dbReference>
<keyword evidence="8" id="KW-0503">Monooxygenase</keyword>
<dbReference type="AlphaFoldDB" id="A0AAZ3PW15"/>
<dbReference type="PROSITE" id="PS51671">
    <property type="entry name" value="ACT"/>
    <property type="match status" value="1"/>
</dbReference>
<evidence type="ECO:0000313" key="15">
    <source>
        <dbReference type="Ensembl" id="ENSOTSP00005119984.1"/>
    </source>
</evidence>
<evidence type="ECO:0000256" key="7">
    <source>
        <dbReference type="ARBA" id="ARBA00023004"/>
    </source>
</evidence>
<dbReference type="InterPro" id="IPR019773">
    <property type="entry name" value="Tyrosine_3-monooxygenase-like"/>
</dbReference>
<keyword evidence="16" id="KW-1185">Reference proteome</keyword>
<reference evidence="15" key="2">
    <citation type="submission" date="2025-08" db="UniProtKB">
        <authorList>
            <consortium name="Ensembl"/>
        </authorList>
    </citation>
    <scope>IDENTIFICATION</scope>
</reference>
<comment type="cofactor">
    <cofactor evidence="1 12">
        <name>Fe(2+)</name>
        <dbReference type="ChEBI" id="CHEBI:29033"/>
    </cofactor>
</comment>
<keyword evidence="9" id="KW-0585">Phenylalanine catabolism</keyword>
<sequence>KVNFWRAQPCQSLHSRRGSMYLEEETSAKAGVLSCFFSLKEEVGALAKALRLFEEKGINLMHIESRPSRLNNQEFEFFISVDTSYSKSLDEVIDGLRTEISGHVHELSRNKQKDTVPWFPNDIQDLDRFANQILSYGSELDSDHPGFTDPVYRTRRKEFADIAYNYRHGQVIPKVEYTAEEKATWSTVFNELKTLYPTHACREHNRVFPLLEQYCGYRQDNIPQLEDISRYLQSCTGFRLRPVAGLLSSRDFLAGLAFRVFHSTQYIRHQSKPMYTPEPDICHELLGHVPLFADPTFAQFSQEIGLASLGAPDEYIERLATVSFSDWGLSNSGITFDCFELVLQYCLTDKPKIQPFDPAKTSLQKYPITEFQPIYFVAESFDDAKERVRKFADTIPRPFSVRYNAYTQSIEVLDNTQQLRNLADNISGEIGILCNALRKME</sequence>
<comment type="similarity">
    <text evidence="3">Belongs to the biopterin-dependent aromatic amino acid hydroxylase family.</text>
</comment>
<evidence type="ECO:0000313" key="16">
    <source>
        <dbReference type="Proteomes" id="UP000694402"/>
    </source>
</evidence>
<evidence type="ECO:0000256" key="2">
    <source>
        <dbReference type="ARBA" id="ARBA00005088"/>
    </source>
</evidence>
<protein>
    <recommendedName>
        <fullName evidence="4">phenylalanine 4-monooxygenase</fullName>
        <ecNumber evidence="4">1.14.16.1</ecNumber>
    </recommendedName>
    <alternativeName>
        <fullName evidence="10">Phe-4-monooxygenase</fullName>
    </alternativeName>
</protein>
<dbReference type="PROSITE" id="PS51410">
    <property type="entry name" value="BH4_AAA_HYDROXYL_2"/>
    <property type="match status" value="1"/>
</dbReference>
<dbReference type="Ensembl" id="ENSOTST00005122154.1">
    <property type="protein sequence ID" value="ENSOTSP00005119984.1"/>
    <property type="gene ID" value="ENSOTSG00005005614.2"/>
</dbReference>
<dbReference type="InterPro" id="IPR018301">
    <property type="entry name" value="ArAA_hydroxylase_Fe/CU_BS"/>
</dbReference>
<dbReference type="GO" id="GO:0005506">
    <property type="term" value="F:iron ion binding"/>
    <property type="evidence" value="ECO:0007669"/>
    <property type="project" value="InterPro"/>
</dbReference>
<comment type="pathway">
    <text evidence="2">Amino-acid degradation; L-phenylalanine degradation; acetoacetate and fumarate from L-phenylalanine: step 1/6.</text>
</comment>
<gene>
    <name evidence="15" type="primary">PAH</name>
</gene>
<dbReference type="InterPro" id="IPR036951">
    <property type="entry name" value="ArAA_hydroxylase_sf"/>
</dbReference>
<evidence type="ECO:0000256" key="8">
    <source>
        <dbReference type="ARBA" id="ARBA00023033"/>
    </source>
</evidence>
<dbReference type="InterPro" id="IPR045865">
    <property type="entry name" value="ACT-like_dom_sf"/>
</dbReference>
<feature type="binding site" evidence="11">
    <location>
        <position position="288"/>
    </location>
    <ligand>
        <name>Fe cation</name>
        <dbReference type="ChEBI" id="CHEBI:24875"/>
    </ligand>
</feature>
<evidence type="ECO:0000256" key="10">
    <source>
        <dbReference type="ARBA" id="ARBA00029922"/>
    </source>
</evidence>
<dbReference type="Proteomes" id="UP000694402">
    <property type="component" value="Unassembled WGS sequence"/>
</dbReference>
<name>A0AAZ3PW15_ONCTS</name>
<dbReference type="PIRSF" id="PIRSF000336">
    <property type="entry name" value="TH"/>
    <property type="match status" value="1"/>
</dbReference>
<dbReference type="InterPro" id="IPR001273">
    <property type="entry name" value="ArAA_hydroxylase"/>
</dbReference>
<evidence type="ECO:0000256" key="9">
    <source>
        <dbReference type="ARBA" id="ARBA00023232"/>
    </source>
</evidence>
<feature type="domain" description="ACT" evidence="14">
    <location>
        <begin position="34"/>
        <end position="112"/>
    </location>
</feature>
<accession>A0AAZ3PW15</accession>
<keyword evidence="5 11" id="KW-0479">Metal-binding</keyword>
<evidence type="ECO:0000256" key="5">
    <source>
        <dbReference type="ARBA" id="ARBA00022723"/>
    </source>
</evidence>
<dbReference type="SUPFAM" id="SSF56534">
    <property type="entry name" value="Aromatic aminoacid monoxygenases, catalytic and oligomerization domains"/>
    <property type="match status" value="1"/>
</dbReference>
<keyword evidence="7 11" id="KW-0408">Iron</keyword>
<dbReference type="GO" id="GO:0004505">
    <property type="term" value="F:phenylalanine 4-monooxygenase activity"/>
    <property type="evidence" value="ECO:0007669"/>
    <property type="project" value="UniProtKB-EC"/>
</dbReference>
<proteinExistence type="inferred from homology"/>
<dbReference type="EC" id="1.14.16.1" evidence="4"/>
<dbReference type="SUPFAM" id="SSF55021">
    <property type="entry name" value="ACT-like"/>
    <property type="match status" value="1"/>
</dbReference>
<evidence type="ECO:0000256" key="6">
    <source>
        <dbReference type="ARBA" id="ARBA00023002"/>
    </source>
</evidence>
<dbReference type="InterPro" id="IPR002912">
    <property type="entry name" value="ACT_dom"/>
</dbReference>
<dbReference type="GO" id="GO:0006559">
    <property type="term" value="P:L-phenylalanine catabolic process"/>
    <property type="evidence" value="ECO:0007669"/>
    <property type="project" value="UniProtKB-KW"/>
</dbReference>
<evidence type="ECO:0000256" key="12">
    <source>
        <dbReference type="PIRSR" id="PIRSR601273-2"/>
    </source>
</evidence>
<evidence type="ECO:0000259" key="13">
    <source>
        <dbReference type="PROSITE" id="PS51410"/>
    </source>
</evidence>
<organism evidence="15 16">
    <name type="scientific">Oncorhynchus tshawytscha</name>
    <name type="common">Chinook salmon</name>
    <name type="synonym">Salmo tshawytscha</name>
    <dbReference type="NCBI Taxonomy" id="74940"/>
    <lineage>
        <taxon>Eukaryota</taxon>
        <taxon>Metazoa</taxon>
        <taxon>Chordata</taxon>
        <taxon>Craniata</taxon>
        <taxon>Vertebrata</taxon>
        <taxon>Euteleostomi</taxon>
        <taxon>Actinopterygii</taxon>
        <taxon>Neopterygii</taxon>
        <taxon>Teleostei</taxon>
        <taxon>Protacanthopterygii</taxon>
        <taxon>Salmoniformes</taxon>
        <taxon>Salmonidae</taxon>
        <taxon>Salmoninae</taxon>
        <taxon>Oncorhynchus</taxon>
    </lineage>
</organism>
<evidence type="ECO:0000256" key="1">
    <source>
        <dbReference type="ARBA" id="ARBA00001954"/>
    </source>
</evidence>
<feature type="binding site" evidence="11">
    <location>
        <position position="283"/>
    </location>
    <ligand>
        <name>Fe cation</name>
        <dbReference type="ChEBI" id="CHEBI:24875"/>
    </ligand>
</feature>
<dbReference type="PROSITE" id="PS00367">
    <property type="entry name" value="BH4_AAA_HYDROXYL_1"/>
    <property type="match status" value="1"/>
</dbReference>
<evidence type="ECO:0000256" key="4">
    <source>
        <dbReference type="ARBA" id="ARBA00011995"/>
    </source>
</evidence>
<keyword evidence="6" id="KW-0560">Oxidoreductase</keyword>
<dbReference type="InterPro" id="IPR019774">
    <property type="entry name" value="Aromatic-AA_hydroxylase_C"/>
</dbReference>
<dbReference type="Pfam" id="PF00351">
    <property type="entry name" value="Biopterin_H"/>
    <property type="match status" value="1"/>
</dbReference>